<evidence type="ECO:0000313" key="1">
    <source>
        <dbReference type="EMBL" id="KAF5947417.1"/>
    </source>
</evidence>
<dbReference type="GO" id="GO:0047746">
    <property type="term" value="F:chlorophyllase activity"/>
    <property type="evidence" value="ECO:0007669"/>
    <property type="project" value="TreeGrafter"/>
</dbReference>
<reference evidence="1 2" key="2">
    <citation type="submission" date="2020-07" db="EMBL/GenBank/DDBJ databases">
        <title>Genome assembly of wild tea tree DASZ reveals pedigree and selection history of tea varieties.</title>
        <authorList>
            <person name="Zhang W."/>
        </authorList>
    </citation>
    <scope>NUCLEOTIDE SEQUENCE [LARGE SCALE GENOMIC DNA]</scope>
    <source>
        <strain evidence="2">cv. G240</strain>
        <tissue evidence="1">Leaf</tissue>
    </source>
</reference>
<evidence type="ECO:0000313" key="2">
    <source>
        <dbReference type="Proteomes" id="UP000593564"/>
    </source>
</evidence>
<accession>A0A7J7H4F0</accession>
<name>A0A7J7H4F0_CAMSI</name>
<reference evidence="2" key="1">
    <citation type="journal article" date="2020" name="Nat. Commun.">
        <title>Genome assembly of wild tea tree DASZ reveals pedigree and selection history of tea varieties.</title>
        <authorList>
            <person name="Zhang W."/>
            <person name="Zhang Y."/>
            <person name="Qiu H."/>
            <person name="Guo Y."/>
            <person name="Wan H."/>
            <person name="Zhang X."/>
            <person name="Scossa F."/>
            <person name="Alseekh S."/>
            <person name="Zhang Q."/>
            <person name="Wang P."/>
            <person name="Xu L."/>
            <person name="Schmidt M.H."/>
            <person name="Jia X."/>
            <person name="Li D."/>
            <person name="Zhu A."/>
            <person name="Guo F."/>
            <person name="Chen W."/>
            <person name="Ni D."/>
            <person name="Usadel B."/>
            <person name="Fernie A.R."/>
            <person name="Wen W."/>
        </authorList>
    </citation>
    <scope>NUCLEOTIDE SEQUENCE [LARGE SCALE GENOMIC DNA]</scope>
    <source>
        <strain evidence="2">cv. G240</strain>
    </source>
</reference>
<dbReference type="InterPro" id="IPR017395">
    <property type="entry name" value="Chlorophyllase-like"/>
</dbReference>
<comment type="caution">
    <text evidence="1">The sequence shown here is derived from an EMBL/GenBank/DDBJ whole genome shotgun (WGS) entry which is preliminary data.</text>
</comment>
<dbReference type="EMBL" id="JACBKZ010000006">
    <property type="protein sequence ID" value="KAF5947417.1"/>
    <property type="molecule type" value="Genomic_DNA"/>
</dbReference>
<dbReference type="AlphaFoldDB" id="A0A7J7H4F0"/>
<proteinExistence type="predicted"/>
<gene>
    <name evidence="1" type="ORF">HYC85_013374</name>
</gene>
<dbReference type="Proteomes" id="UP000593564">
    <property type="component" value="Unassembled WGS sequence"/>
</dbReference>
<dbReference type="GO" id="GO:0015996">
    <property type="term" value="P:chlorophyll catabolic process"/>
    <property type="evidence" value="ECO:0007669"/>
    <property type="project" value="TreeGrafter"/>
</dbReference>
<organism evidence="1 2">
    <name type="scientific">Camellia sinensis</name>
    <name type="common">Tea plant</name>
    <name type="synonym">Thea sinensis</name>
    <dbReference type="NCBI Taxonomy" id="4442"/>
    <lineage>
        <taxon>Eukaryota</taxon>
        <taxon>Viridiplantae</taxon>
        <taxon>Streptophyta</taxon>
        <taxon>Embryophyta</taxon>
        <taxon>Tracheophyta</taxon>
        <taxon>Spermatophyta</taxon>
        <taxon>Magnoliopsida</taxon>
        <taxon>eudicotyledons</taxon>
        <taxon>Gunneridae</taxon>
        <taxon>Pentapetalae</taxon>
        <taxon>asterids</taxon>
        <taxon>Ericales</taxon>
        <taxon>Theaceae</taxon>
        <taxon>Camellia</taxon>
    </lineage>
</organism>
<sequence length="213" mass="22959">MSSSSSSLSSTPTPTTTTPITTNVFDVGKYTTLLLSAEPNTCTTKSSLSLPPPKPLLIAIPDVAGEFPLLLLLASWLWLSSLQLFLLSTHPTYRFPRIHCCCSSVAQHSVPYNIEEKIKNSPDKDPDSALLYTVAGPDSTDEIKSAVAITYWLPSGLHKVLPTHVQPNLTKIRLSGHSCGGKAAFALALGKTLLMAWTKGYTPTSPHLHTSFL</sequence>
<dbReference type="PANTHER" id="PTHR33428:SF2">
    <property type="entry name" value="CHLOROPHYLLASE-2"/>
    <property type="match status" value="1"/>
</dbReference>
<evidence type="ECO:0008006" key="3">
    <source>
        <dbReference type="Google" id="ProtNLM"/>
    </source>
</evidence>
<protein>
    <recommendedName>
        <fullName evidence="3">Chlorophyllase</fullName>
    </recommendedName>
</protein>
<keyword evidence="2" id="KW-1185">Reference proteome</keyword>
<dbReference type="Pfam" id="PF07224">
    <property type="entry name" value="Chlorophyllase"/>
    <property type="match status" value="2"/>
</dbReference>
<dbReference type="PANTHER" id="PTHR33428">
    <property type="entry name" value="CHLOROPHYLLASE-2, CHLOROPLASTIC"/>
    <property type="match status" value="1"/>
</dbReference>